<reference evidence="3 4" key="1">
    <citation type="submission" date="2020-06" db="EMBL/GenBank/DDBJ databases">
        <title>NJ-3-1, isolated from saline soil.</title>
        <authorList>
            <person name="Cui H.L."/>
            <person name="Shi X."/>
        </authorList>
    </citation>
    <scope>NUCLEOTIDE SEQUENCE [LARGE SCALE GENOMIC DNA]</scope>
    <source>
        <strain evidence="3 4">NJ-3-1</strain>
        <plasmid evidence="3 4">unnamed1</plasmid>
    </source>
</reference>
<accession>A0A7D5LDJ4</accession>
<name>A0A7D5LDJ4_9EURY</name>
<keyword evidence="4" id="KW-1185">Reference proteome</keyword>
<keyword evidence="3" id="KW-0614">Plasmid</keyword>
<organism evidence="3 4">
    <name type="scientific">Halorarum salinum</name>
    <dbReference type="NCBI Taxonomy" id="2743089"/>
    <lineage>
        <taxon>Archaea</taxon>
        <taxon>Methanobacteriati</taxon>
        <taxon>Methanobacteriota</taxon>
        <taxon>Stenosarchaea group</taxon>
        <taxon>Halobacteria</taxon>
        <taxon>Halobacteriales</taxon>
        <taxon>Haloferacaceae</taxon>
        <taxon>Halorarum</taxon>
    </lineage>
</organism>
<dbReference type="KEGG" id="halu:HUG12_20830"/>
<evidence type="ECO:0000256" key="1">
    <source>
        <dbReference type="SAM" id="MobiDB-lite"/>
    </source>
</evidence>
<dbReference type="Proteomes" id="UP000509626">
    <property type="component" value="Plasmid unnamed1"/>
</dbReference>
<feature type="transmembrane region" description="Helical" evidence="2">
    <location>
        <begin position="38"/>
        <end position="62"/>
    </location>
</feature>
<dbReference type="AlphaFoldDB" id="A0A7D5LDJ4"/>
<dbReference type="GeneID" id="56039959"/>
<evidence type="ECO:0000313" key="4">
    <source>
        <dbReference type="Proteomes" id="UP000509626"/>
    </source>
</evidence>
<protein>
    <submittedName>
        <fullName evidence="3">Uncharacterized protein</fullName>
    </submittedName>
</protein>
<gene>
    <name evidence="3" type="ORF">HUG12_20830</name>
</gene>
<keyword evidence="2" id="KW-0812">Transmembrane</keyword>
<geneLocation type="plasmid" evidence="3 4">
    <name>unnamed1</name>
</geneLocation>
<feature type="region of interest" description="Disordered" evidence="1">
    <location>
        <begin position="1"/>
        <end position="35"/>
    </location>
</feature>
<dbReference type="EMBL" id="CP058580">
    <property type="protein sequence ID" value="QLG64232.1"/>
    <property type="molecule type" value="Genomic_DNA"/>
</dbReference>
<keyword evidence="2" id="KW-0472">Membrane</keyword>
<sequence length="63" mass="6247">MTNEPEWQSGGPAPSDTNRCGGPYRSGPPATESAGPDAVGLVGGFLLGFVAFSAAVGLARLLA</sequence>
<dbReference type="RefSeq" id="WP_179270815.1">
    <property type="nucleotide sequence ID" value="NZ_CP058580.1"/>
</dbReference>
<evidence type="ECO:0000256" key="2">
    <source>
        <dbReference type="SAM" id="Phobius"/>
    </source>
</evidence>
<evidence type="ECO:0000313" key="3">
    <source>
        <dbReference type="EMBL" id="QLG64232.1"/>
    </source>
</evidence>
<proteinExistence type="predicted"/>
<keyword evidence="2" id="KW-1133">Transmembrane helix</keyword>